<gene>
    <name evidence="1" type="ORF">UFOVP353_12</name>
</gene>
<protein>
    <submittedName>
        <fullName evidence="1">Uncharacterized protein</fullName>
    </submittedName>
</protein>
<organism evidence="1">
    <name type="scientific">uncultured Caudovirales phage</name>
    <dbReference type="NCBI Taxonomy" id="2100421"/>
    <lineage>
        <taxon>Viruses</taxon>
        <taxon>Duplodnaviria</taxon>
        <taxon>Heunggongvirae</taxon>
        <taxon>Uroviricota</taxon>
        <taxon>Caudoviricetes</taxon>
        <taxon>Peduoviridae</taxon>
        <taxon>Maltschvirus</taxon>
        <taxon>Maltschvirus maltsch</taxon>
    </lineage>
</organism>
<proteinExistence type="predicted"/>
<sequence length="82" mass="8615">MAKGTKTGGGSRKGKPNKINGELKEMILGALDQAGGVKYLLAQAHDNPNAFLTLVGKVLPMTVNGDPNKPISLAFTWLPPSE</sequence>
<name>A0A6J5M0G7_9CAUD</name>
<accession>A0A6J5M0G7</accession>
<dbReference type="EMBL" id="LR796367">
    <property type="protein sequence ID" value="CAB4139741.1"/>
    <property type="molecule type" value="Genomic_DNA"/>
</dbReference>
<evidence type="ECO:0000313" key="1">
    <source>
        <dbReference type="EMBL" id="CAB4139741.1"/>
    </source>
</evidence>
<reference evidence="1" key="1">
    <citation type="submission" date="2020-04" db="EMBL/GenBank/DDBJ databases">
        <authorList>
            <person name="Chiriac C."/>
            <person name="Salcher M."/>
            <person name="Ghai R."/>
            <person name="Kavagutti S V."/>
        </authorList>
    </citation>
    <scope>NUCLEOTIDE SEQUENCE</scope>
</reference>